<keyword evidence="4" id="KW-0233">DNA recombination</keyword>
<name>A0A4Y6UML7_9PROT</name>
<dbReference type="InterPro" id="IPR011010">
    <property type="entry name" value="DNA_brk_join_enz"/>
</dbReference>
<dbReference type="CDD" id="cd00397">
    <property type="entry name" value="DNA_BRE_C"/>
    <property type="match status" value="1"/>
</dbReference>
<protein>
    <submittedName>
        <fullName evidence="6">Site-specific integrase</fullName>
    </submittedName>
</protein>
<dbReference type="Proteomes" id="UP000316313">
    <property type="component" value="Chromosome"/>
</dbReference>
<organism evidence="6 7">
    <name type="scientific">Swingsia samuiensis</name>
    <dbReference type="NCBI Taxonomy" id="1293412"/>
    <lineage>
        <taxon>Bacteria</taxon>
        <taxon>Pseudomonadati</taxon>
        <taxon>Pseudomonadota</taxon>
        <taxon>Alphaproteobacteria</taxon>
        <taxon>Acetobacterales</taxon>
        <taxon>Acetobacteraceae</taxon>
        <taxon>Swingsia</taxon>
    </lineage>
</organism>
<dbReference type="Pfam" id="PF00589">
    <property type="entry name" value="Phage_integrase"/>
    <property type="match status" value="1"/>
</dbReference>
<dbReference type="EMBL" id="CP038141">
    <property type="protein sequence ID" value="QDH18020.1"/>
    <property type="molecule type" value="Genomic_DNA"/>
</dbReference>
<evidence type="ECO:0000313" key="7">
    <source>
        <dbReference type="Proteomes" id="UP000316313"/>
    </source>
</evidence>
<evidence type="ECO:0000256" key="1">
    <source>
        <dbReference type="ARBA" id="ARBA00008857"/>
    </source>
</evidence>
<dbReference type="Gene3D" id="1.10.443.10">
    <property type="entry name" value="Intergrase catalytic core"/>
    <property type="match status" value="1"/>
</dbReference>
<dbReference type="SUPFAM" id="SSF56349">
    <property type="entry name" value="DNA breaking-rejoining enzymes"/>
    <property type="match status" value="1"/>
</dbReference>
<proteinExistence type="inferred from homology"/>
<dbReference type="KEGG" id="ssam:E3D00_06175"/>
<dbReference type="PANTHER" id="PTHR30349:SF41">
    <property type="entry name" value="INTEGRASE_RECOMBINASE PROTEIN MJ0367-RELATED"/>
    <property type="match status" value="1"/>
</dbReference>
<gene>
    <name evidence="6" type="ORF">E3D00_06175</name>
</gene>
<evidence type="ECO:0000256" key="3">
    <source>
        <dbReference type="ARBA" id="ARBA00023125"/>
    </source>
</evidence>
<dbReference type="PROSITE" id="PS51898">
    <property type="entry name" value="TYR_RECOMBINASE"/>
    <property type="match status" value="1"/>
</dbReference>
<dbReference type="InterPro" id="IPR013762">
    <property type="entry name" value="Integrase-like_cat_sf"/>
</dbReference>
<dbReference type="PANTHER" id="PTHR30349">
    <property type="entry name" value="PHAGE INTEGRASE-RELATED"/>
    <property type="match status" value="1"/>
</dbReference>
<keyword evidence="2" id="KW-0229">DNA integration</keyword>
<evidence type="ECO:0000256" key="4">
    <source>
        <dbReference type="ARBA" id="ARBA00023172"/>
    </source>
</evidence>
<evidence type="ECO:0000259" key="5">
    <source>
        <dbReference type="PROSITE" id="PS51898"/>
    </source>
</evidence>
<dbReference type="GO" id="GO:0006310">
    <property type="term" value="P:DNA recombination"/>
    <property type="evidence" value="ECO:0007669"/>
    <property type="project" value="UniProtKB-KW"/>
</dbReference>
<sequence>MQLFDPSGARKYLTESERAGFLKAAEHFPREVRSLCLLLAWSGCRLSEALALTADRVDLVAGVVIFESLKKRQAGIYRAVPVPPVVLETLDLVHGVRQVQKKRDRGQSLRLWPVARMTGWRMVHRVMQEAGLSGPAASPKGLRHAFGVAAVSKGIPLNLIQKWLGHAQLSTTAIYANASGQEEHHIAQRLWG</sequence>
<dbReference type="InterPro" id="IPR002104">
    <property type="entry name" value="Integrase_catalytic"/>
</dbReference>
<evidence type="ECO:0000313" key="6">
    <source>
        <dbReference type="EMBL" id="QDH18020.1"/>
    </source>
</evidence>
<keyword evidence="7" id="KW-1185">Reference proteome</keyword>
<dbReference type="GO" id="GO:0003677">
    <property type="term" value="F:DNA binding"/>
    <property type="evidence" value="ECO:0007669"/>
    <property type="project" value="UniProtKB-KW"/>
</dbReference>
<dbReference type="InterPro" id="IPR050090">
    <property type="entry name" value="Tyrosine_recombinase_XerCD"/>
</dbReference>
<keyword evidence="3" id="KW-0238">DNA-binding</keyword>
<dbReference type="GO" id="GO:0015074">
    <property type="term" value="P:DNA integration"/>
    <property type="evidence" value="ECO:0007669"/>
    <property type="project" value="UniProtKB-KW"/>
</dbReference>
<accession>A0A4Y6UML7</accession>
<reference evidence="6 7" key="1">
    <citation type="submission" date="2019-03" db="EMBL/GenBank/DDBJ databases">
        <title>The complete genome sequence of Swingsia samuiensis NBRC107927(T).</title>
        <authorList>
            <person name="Chua K.-O."/>
            <person name="Chan K.-G."/>
            <person name="See-Too W.-S."/>
        </authorList>
    </citation>
    <scope>NUCLEOTIDE SEQUENCE [LARGE SCALE GENOMIC DNA]</scope>
    <source>
        <strain evidence="6 7">AH83</strain>
    </source>
</reference>
<dbReference type="AlphaFoldDB" id="A0A4Y6UML7"/>
<comment type="similarity">
    <text evidence="1">Belongs to the 'phage' integrase family.</text>
</comment>
<feature type="domain" description="Tyr recombinase" evidence="5">
    <location>
        <begin position="8"/>
        <end position="188"/>
    </location>
</feature>
<dbReference type="OrthoDB" id="9801717at2"/>
<evidence type="ECO:0000256" key="2">
    <source>
        <dbReference type="ARBA" id="ARBA00022908"/>
    </source>
</evidence>